<feature type="region of interest" description="Disordered" evidence="1">
    <location>
        <begin position="1"/>
        <end position="23"/>
    </location>
</feature>
<gene>
    <name evidence="3" type="ORF">IHE55_23285</name>
</gene>
<name>A0ABS0NQN7_9ACTN</name>
<dbReference type="Gene3D" id="1.20.120.450">
    <property type="entry name" value="dinb family like domain"/>
    <property type="match status" value="1"/>
</dbReference>
<proteinExistence type="predicted"/>
<feature type="region of interest" description="Disordered" evidence="1">
    <location>
        <begin position="70"/>
        <end position="91"/>
    </location>
</feature>
<keyword evidence="4" id="KW-1185">Reference proteome</keyword>
<dbReference type="InterPro" id="IPR034660">
    <property type="entry name" value="DinB/YfiT-like"/>
</dbReference>
<accession>A0ABS0NQN7</accession>
<dbReference type="Proteomes" id="UP000807371">
    <property type="component" value="Unassembled WGS sequence"/>
</dbReference>
<evidence type="ECO:0000313" key="3">
    <source>
        <dbReference type="EMBL" id="MBH5337530.1"/>
    </source>
</evidence>
<protein>
    <submittedName>
        <fullName evidence="3">TIGR03086 family protein</fullName>
    </submittedName>
</protein>
<dbReference type="InterPro" id="IPR017517">
    <property type="entry name" value="Maleyloyr_isom"/>
</dbReference>
<evidence type="ECO:0000313" key="4">
    <source>
        <dbReference type="Proteomes" id="UP000807371"/>
    </source>
</evidence>
<dbReference type="RefSeq" id="WP_307826794.1">
    <property type="nucleotide sequence ID" value="NZ_JACYXC010000001.1"/>
</dbReference>
<dbReference type="NCBIfam" id="TIGR03083">
    <property type="entry name" value="maleylpyruvate isomerase family mycothiol-dependent enzyme"/>
    <property type="match status" value="1"/>
</dbReference>
<dbReference type="NCBIfam" id="TIGR03086">
    <property type="entry name" value="TIGR03086 family metal-binding protein"/>
    <property type="match status" value="1"/>
</dbReference>
<feature type="domain" description="Mycothiol-dependent maleylpyruvate isomerase metal-binding" evidence="2">
    <location>
        <begin position="23"/>
        <end position="151"/>
    </location>
</feature>
<comment type="caution">
    <text evidence="3">The sequence shown here is derived from an EMBL/GenBank/DDBJ whole genome shotgun (WGS) entry which is preliminary data.</text>
</comment>
<sequence>MTDDDRTTTPEPGTPPGAPVDLSPAAARVAALLDGIPDDLLTAPTPCAAYPVAALLDHLMGLTLAFRHAAEKSTPPPAPGEAPAGPGLASADALDPRWRELLPRRLDELVDAWRDPAAWEGITEVGGVTLPAHRIGLFGLDELILHGWDLARATGQRYEPDPASVEAILALLTESASEEGTEGLFGPRVPVPAGAPPFERALGLSGRDPSWSAG</sequence>
<dbReference type="Pfam" id="PF11716">
    <property type="entry name" value="MDMPI_N"/>
    <property type="match status" value="1"/>
</dbReference>
<organism evidence="3 4">
    <name type="scientific">Streptomyces pactum</name>
    <dbReference type="NCBI Taxonomy" id="68249"/>
    <lineage>
        <taxon>Bacteria</taxon>
        <taxon>Bacillati</taxon>
        <taxon>Actinomycetota</taxon>
        <taxon>Actinomycetes</taxon>
        <taxon>Kitasatosporales</taxon>
        <taxon>Streptomycetaceae</taxon>
        <taxon>Streptomyces</taxon>
    </lineage>
</organism>
<dbReference type="SUPFAM" id="SSF109854">
    <property type="entry name" value="DinB/YfiT-like putative metalloenzymes"/>
    <property type="match status" value="1"/>
</dbReference>
<evidence type="ECO:0000259" key="2">
    <source>
        <dbReference type="Pfam" id="PF11716"/>
    </source>
</evidence>
<dbReference type="InterPro" id="IPR017520">
    <property type="entry name" value="CHP03086"/>
</dbReference>
<reference evidence="3 4" key="1">
    <citation type="submission" date="2020-09" db="EMBL/GenBank/DDBJ databases">
        <title>Biosynthesis of the nuclear factor of activated T cells inhibitor NFAT-133 and its congeners in Streptomyces pactum.</title>
        <authorList>
            <person name="Zhou W."/>
            <person name="Posri P."/>
            <person name="Abugrain M.E."/>
            <person name="Weisberg A.J."/>
            <person name="Chang J.H."/>
            <person name="Mahmud T."/>
        </authorList>
    </citation>
    <scope>NUCLEOTIDE SEQUENCE [LARGE SCALE GENOMIC DNA]</scope>
    <source>
        <strain evidence="3 4">ATCC 27456</strain>
    </source>
</reference>
<dbReference type="InterPro" id="IPR024344">
    <property type="entry name" value="MDMPI_metal-binding"/>
</dbReference>
<dbReference type="EMBL" id="JACYXC010000001">
    <property type="protein sequence ID" value="MBH5337530.1"/>
    <property type="molecule type" value="Genomic_DNA"/>
</dbReference>
<evidence type="ECO:0000256" key="1">
    <source>
        <dbReference type="SAM" id="MobiDB-lite"/>
    </source>
</evidence>